<organism evidence="2 3">
    <name type="scientific">Tahibacter aquaticus</name>
    <dbReference type="NCBI Taxonomy" id="520092"/>
    <lineage>
        <taxon>Bacteria</taxon>
        <taxon>Pseudomonadati</taxon>
        <taxon>Pseudomonadota</taxon>
        <taxon>Gammaproteobacteria</taxon>
        <taxon>Lysobacterales</taxon>
        <taxon>Rhodanobacteraceae</taxon>
        <taxon>Tahibacter</taxon>
    </lineage>
</organism>
<keyword evidence="1" id="KW-0812">Transmembrane</keyword>
<dbReference type="Proteomes" id="UP000295293">
    <property type="component" value="Unassembled WGS sequence"/>
</dbReference>
<comment type="caution">
    <text evidence="2">The sequence shown here is derived from an EMBL/GenBank/DDBJ whole genome shotgun (WGS) entry which is preliminary data.</text>
</comment>
<keyword evidence="3" id="KW-1185">Reference proteome</keyword>
<dbReference type="RefSeq" id="WP_133820115.1">
    <property type="nucleotide sequence ID" value="NZ_SNZH01000012.1"/>
</dbReference>
<gene>
    <name evidence="2" type="ORF">DFR29_11257</name>
</gene>
<reference evidence="2 3" key="1">
    <citation type="submission" date="2019-03" db="EMBL/GenBank/DDBJ databases">
        <title>Genomic Encyclopedia of Type Strains, Phase IV (KMG-IV): sequencing the most valuable type-strain genomes for metagenomic binning, comparative biology and taxonomic classification.</title>
        <authorList>
            <person name="Goeker M."/>
        </authorList>
    </citation>
    <scope>NUCLEOTIDE SEQUENCE [LARGE SCALE GENOMIC DNA]</scope>
    <source>
        <strain evidence="2 3">DSM 21667</strain>
    </source>
</reference>
<feature type="transmembrane region" description="Helical" evidence="1">
    <location>
        <begin position="38"/>
        <end position="58"/>
    </location>
</feature>
<name>A0A4R6YRY6_9GAMM</name>
<accession>A0A4R6YRY6</accession>
<dbReference type="AlphaFoldDB" id="A0A4R6YRY6"/>
<evidence type="ECO:0000313" key="2">
    <source>
        <dbReference type="EMBL" id="TDR40743.1"/>
    </source>
</evidence>
<sequence length="87" mass="9340">MMGISKLQHQVNDSALRLDKALVEVGGEANKVKRTARVLPAGLLLGLGVAGGFLLMVMPKHLRGSVLLSLGKFALNRLLPLLSELRQ</sequence>
<protein>
    <submittedName>
        <fullName evidence="2">Uncharacterized protein</fullName>
    </submittedName>
</protein>
<evidence type="ECO:0000313" key="3">
    <source>
        <dbReference type="Proteomes" id="UP000295293"/>
    </source>
</evidence>
<proteinExistence type="predicted"/>
<dbReference type="EMBL" id="SNZH01000012">
    <property type="protein sequence ID" value="TDR40743.1"/>
    <property type="molecule type" value="Genomic_DNA"/>
</dbReference>
<keyword evidence="1" id="KW-0472">Membrane</keyword>
<evidence type="ECO:0000256" key="1">
    <source>
        <dbReference type="SAM" id="Phobius"/>
    </source>
</evidence>
<keyword evidence="1" id="KW-1133">Transmembrane helix</keyword>